<dbReference type="AlphaFoldDB" id="A0A1C3H2Q5"/>
<dbReference type="PRINTS" id="PR00337">
    <property type="entry name" value="LEUILEVALBP"/>
</dbReference>
<dbReference type="InterPro" id="IPR028082">
    <property type="entry name" value="Peripla_BP_I"/>
</dbReference>
<dbReference type="Gene3D" id="3.40.50.2300">
    <property type="match status" value="2"/>
</dbReference>
<dbReference type="EMBL" id="FKLO01000024">
    <property type="protein sequence ID" value="SAM59482.1"/>
    <property type="molecule type" value="Genomic_DNA"/>
</dbReference>
<dbReference type="GO" id="GO:0006865">
    <property type="term" value="P:amino acid transport"/>
    <property type="evidence" value="ECO:0007669"/>
    <property type="project" value="UniProtKB-KW"/>
</dbReference>
<evidence type="ECO:0000256" key="2">
    <source>
        <dbReference type="ARBA" id="ARBA00022448"/>
    </source>
</evidence>
<keyword evidence="3 5" id="KW-0732">Signal</keyword>
<dbReference type="Pfam" id="PF13458">
    <property type="entry name" value="Peripla_BP_6"/>
    <property type="match status" value="1"/>
</dbReference>
<evidence type="ECO:0000256" key="3">
    <source>
        <dbReference type="ARBA" id="ARBA00022729"/>
    </source>
</evidence>
<evidence type="ECO:0000256" key="4">
    <source>
        <dbReference type="ARBA" id="ARBA00022970"/>
    </source>
</evidence>
<keyword evidence="2" id="KW-0813">Transport</keyword>
<feature type="signal peptide" evidence="5">
    <location>
        <begin position="1"/>
        <end position="17"/>
    </location>
</feature>
<name>A0A1C3H2Q5_9GAMM</name>
<dbReference type="InterPro" id="IPR000709">
    <property type="entry name" value="Leu_Ile_Val-bd"/>
</dbReference>
<organism evidence="7 8">
    <name type="scientific">Cardiobacterium hominis</name>
    <dbReference type="NCBI Taxonomy" id="2718"/>
    <lineage>
        <taxon>Bacteria</taxon>
        <taxon>Pseudomonadati</taxon>
        <taxon>Pseudomonadota</taxon>
        <taxon>Gammaproteobacteria</taxon>
        <taxon>Cardiobacteriales</taxon>
        <taxon>Cardiobacteriaceae</taxon>
        <taxon>Cardiobacterium</taxon>
    </lineage>
</organism>
<keyword evidence="4" id="KW-0029">Amino-acid transport</keyword>
<evidence type="ECO:0000313" key="7">
    <source>
        <dbReference type="EMBL" id="SAM59482.1"/>
    </source>
</evidence>
<dbReference type="NCBIfam" id="NF011933">
    <property type="entry name" value="PRK15404.1"/>
    <property type="match status" value="1"/>
</dbReference>
<dbReference type="InterPro" id="IPR028081">
    <property type="entry name" value="Leu-bd"/>
</dbReference>
<reference evidence="8" key="1">
    <citation type="submission" date="2016-04" db="EMBL/GenBank/DDBJ databases">
        <authorList>
            <person name="Tagini F."/>
        </authorList>
    </citation>
    <scope>NUCLEOTIDE SEQUENCE [LARGE SCALE GENOMIC DNA]</scope>
    <source>
        <strain evidence="8">CHUV0807</strain>
    </source>
</reference>
<evidence type="ECO:0000313" key="8">
    <source>
        <dbReference type="Proteomes" id="UP000190837"/>
    </source>
</evidence>
<feature type="domain" description="Leucine-binding protein" evidence="6">
    <location>
        <begin position="20"/>
        <end position="341"/>
    </location>
</feature>
<gene>
    <name evidence="7" type="ORF">CHUV0807_0564</name>
</gene>
<accession>A0A1C3H2Q5</accession>
<comment type="similarity">
    <text evidence="1">Belongs to the leucine-binding protein family.</text>
</comment>
<dbReference type="PANTHER" id="PTHR47151:SF3">
    <property type="entry name" value="LEUCINE-SPECIFIC-BINDING PROTEIN"/>
    <property type="match status" value="1"/>
</dbReference>
<evidence type="ECO:0000256" key="1">
    <source>
        <dbReference type="ARBA" id="ARBA00010062"/>
    </source>
</evidence>
<dbReference type="RefSeq" id="WP_079539554.1">
    <property type="nucleotide sequence ID" value="NZ_FKLO01000024.1"/>
</dbReference>
<dbReference type="SUPFAM" id="SSF53822">
    <property type="entry name" value="Periplasmic binding protein-like I"/>
    <property type="match status" value="1"/>
</dbReference>
<feature type="chain" id="PRO_5008674774" evidence="5">
    <location>
        <begin position="18"/>
        <end position="365"/>
    </location>
</feature>
<sequence length="365" mass="38377">MKKTLFALVFAATFAHAEDTITIALAGPETGPVTQYGTIQKIGAEAAIDFLNANGGFNGKKLVVKSYDDACEPKQAVTVANQIVNDGVKFVIGHLCSSSTMPAAEIYDENGIVMITAASTSPELSQKGYSTILRTIGTDLQSAPVSAAYIANVIKPKHIALLHDKQAYGQGLVDAVAADLKARGIEPVIVEGVNKGQSDFSALITKLKNANVDFVYWGGFHPEAGAILRQGADQGFKPVFMGADGVDNADLFAIAGSAAEGVLATVPMDFSAAPENAAIVEAIKAKKQDPNGPFVMPSYAAVQVLGEAAKRAGSDDPETIAKTLREGEYDTAIGKISFEKNGDLKDFHSVVYELHADGKKVLKSK</sequence>
<dbReference type="CDD" id="cd06342">
    <property type="entry name" value="PBP1_ABC_LIVBP-like"/>
    <property type="match status" value="1"/>
</dbReference>
<dbReference type="PANTHER" id="PTHR47151">
    <property type="entry name" value="LEU/ILE/VAL-BINDING ABC TRANSPORTER SUBUNIT"/>
    <property type="match status" value="1"/>
</dbReference>
<evidence type="ECO:0000259" key="6">
    <source>
        <dbReference type="Pfam" id="PF13458"/>
    </source>
</evidence>
<proteinExistence type="inferred from homology"/>
<evidence type="ECO:0000256" key="5">
    <source>
        <dbReference type="SAM" id="SignalP"/>
    </source>
</evidence>
<protein>
    <submittedName>
        <fullName evidence="7">High-affinity leucine-specific transport system, periplasmic binding protein LivK (TC 3.A.1.4.1)</fullName>
    </submittedName>
</protein>
<dbReference type="Proteomes" id="UP000190837">
    <property type="component" value="Unassembled WGS sequence"/>
</dbReference>